<accession>A0AC34FXT3</accession>
<reference evidence="2" key="1">
    <citation type="submission" date="2022-11" db="UniProtKB">
        <authorList>
            <consortium name="WormBaseParasite"/>
        </authorList>
    </citation>
    <scope>IDENTIFICATION</scope>
</reference>
<dbReference type="Proteomes" id="UP000887579">
    <property type="component" value="Unplaced"/>
</dbReference>
<evidence type="ECO:0000313" key="2">
    <source>
        <dbReference type="WBParaSite" id="ES5_v2.g22331.t1"/>
    </source>
</evidence>
<proteinExistence type="predicted"/>
<protein>
    <submittedName>
        <fullName evidence="2">Uncharacterized protein</fullName>
    </submittedName>
</protein>
<evidence type="ECO:0000313" key="1">
    <source>
        <dbReference type="Proteomes" id="UP000887579"/>
    </source>
</evidence>
<dbReference type="WBParaSite" id="ES5_v2.g22331.t1">
    <property type="protein sequence ID" value="ES5_v2.g22331.t1"/>
    <property type="gene ID" value="ES5_v2.g22331"/>
</dbReference>
<name>A0AC34FXT3_9BILA</name>
<sequence length="179" mass="20180">MLTVYFAYHIFFPKEKSLMILDYTASIPVPPRRLSTSSTSSTSSLSSPPPFFQTRVHLAICITAYGELVGTMNKITLFDRRSIDPIEFNAKVYSEKCLALGMKHGSTDSTKSNSSYSNSNGKDSSHVRLNIKIYSEPTYDENSYVGFVRIPLDPETFMPLEKNGGANWLVFLNDNFYFP</sequence>
<organism evidence="1 2">
    <name type="scientific">Panagrolaimus sp. ES5</name>
    <dbReference type="NCBI Taxonomy" id="591445"/>
    <lineage>
        <taxon>Eukaryota</taxon>
        <taxon>Metazoa</taxon>
        <taxon>Ecdysozoa</taxon>
        <taxon>Nematoda</taxon>
        <taxon>Chromadorea</taxon>
        <taxon>Rhabditida</taxon>
        <taxon>Tylenchina</taxon>
        <taxon>Panagrolaimomorpha</taxon>
        <taxon>Panagrolaimoidea</taxon>
        <taxon>Panagrolaimidae</taxon>
        <taxon>Panagrolaimus</taxon>
    </lineage>
</organism>